<keyword evidence="2" id="KW-0472">Membrane</keyword>
<organism evidence="4 5">
    <name type="scientific">Drosophila busckii</name>
    <name type="common">Fruit fly</name>
    <dbReference type="NCBI Taxonomy" id="30019"/>
    <lineage>
        <taxon>Eukaryota</taxon>
        <taxon>Metazoa</taxon>
        <taxon>Ecdysozoa</taxon>
        <taxon>Arthropoda</taxon>
        <taxon>Hexapoda</taxon>
        <taxon>Insecta</taxon>
        <taxon>Pterygota</taxon>
        <taxon>Neoptera</taxon>
        <taxon>Endopterygota</taxon>
        <taxon>Diptera</taxon>
        <taxon>Brachycera</taxon>
        <taxon>Muscomorpha</taxon>
        <taxon>Ephydroidea</taxon>
        <taxon>Drosophilidae</taxon>
        <taxon>Drosophila</taxon>
    </lineage>
</organism>
<dbReference type="STRING" id="30019.A0A0M4EDC4"/>
<dbReference type="InterPro" id="IPR001972">
    <property type="entry name" value="Stomatin_HflK_fam"/>
</dbReference>
<dbReference type="SUPFAM" id="SSF117892">
    <property type="entry name" value="Band 7/SPFH domain"/>
    <property type="match status" value="1"/>
</dbReference>
<dbReference type="PANTHER" id="PTHR10264">
    <property type="entry name" value="BAND 7 PROTEIN-RELATED"/>
    <property type="match status" value="1"/>
</dbReference>
<dbReference type="FunFam" id="3.30.479.30:FF:000004">
    <property type="entry name" value="Putative membrane protease family, stomatin"/>
    <property type="match status" value="1"/>
</dbReference>
<gene>
    <name evidence="4" type="ORF">Dbus_chr3Rg528</name>
</gene>
<keyword evidence="2" id="KW-0812">Transmembrane</keyword>
<dbReference type="SMART" id="SM00244">
    <property type="entry name" value="PHB"/>
    <property type="match status" value="1"/>
</dbReference>
<evidence type="ECO:0000259" key="3">
    <source>
        <dbReference type="SMART" id="SM00244"/>
    </source>
</evidence>
<keyword evidence="5" id="KW-1185">Reference proteome</keyword>
<evidence type="ECO:0000313" key="5">
    <source>
        <dbReference type="Proteomes" id="UP000494163"/>
    </source>
</evidence>
<accession>A0A0M4EDC4</accession>
<dbReference type="Pfam" id="PF01145">
    <property type="entry name" value="Band_7"/>
    <property type="match status" value="1"/>
</dbReference>
<evidence type="ECO:0000313" key="4">
    <source>
        <dbReference type="EMBL" id="ALC45778.1"/>
    </source>
</evidence>
<dbReference type="AlphaFoldDB" id="A0A0M4EDC4"/>
<feature type="transmembrane region" description="Helical" evidence="2">
    <location>
        <begin position="12"/>
        <end position="32"/>
    </location>
</feature>
<proteinExistence type="inferred from homology"/>
<dbReference type="Proteomes" id="UP000494163">
    <property type="component" value="Chromosome 3R"/>
</dbReference>
<evidence type="ECO:0000256" key="2">
    <source>
        <dbReference type="SAM" id="Phobius"/>
    </source>
</evidence>
<dbReference type="Gene3D" id="3.30.479.30">
    <property type="entry name" value="Band 7 domain"/>
    <property type="match status" value="1"/>
</dbReference>
<dbReference type="OrthoDB" id="2105077at2759"/>
<dbReference type="PRINTS" id="PR00721">
    <property type="entry name" value="STOMATIN"/>
</dbReference>
<feature type="non-terminal residue" evidence="4">
    <location>
        <position position="1"/>
    </location>
</feature>
<dbReference type="PANTHER" id="PTHR10264:SF19">
    <property type="entry name" value="AT06885P-RELATED"/>
    <property type="match status" value="1"/>
</dbReference>
<dbReference type="InterPro" id="IPR001107">
    <property type="entry name" value="Band_7"/>
</dbReference>
<feature type="non-terminal residue" evidence="4">
    <location>
        <position position="234"/>
    </location>
</feature>
<dbReference type="InterPro" id="IPR036013">
    <property type="entry name" value="Band_7/SPFH_dom_sf"/>
</dbReference>
<feature type="domain" description="Band 7" evidence="3">
    <location>
        <begin position="27"/>
        <end position="185"/>
    </location>
</feature>
<dbReference type="SMR" id="A0A0M4EDC4"/>
<sequence>PTCSVERCATVFSYILVAIFFPISIFFCIITVREFNRAVIFRMGRLRKGGQGPGLVFILPCVDSYGLVDLRTRVEIIPSQEMLTKDAVTISVDAVLFYCVKSSTFAVIQISNVHDSTILIAQTTMRNLVGTKTLHELLTSREELSREVGEAVHHATARWGVRVERVEIKDIALPEVLQRSLSSEAEALREARAKVISAEGELDASRALKEASDVMSENQITLQVSNADIYNRNC</sequence>
<dbReference type="InterPro" id="IPR043202">
    <property type="entry name" value="Band-7_stomatin-like"/>
</dbReference>
<comment type="similarity">
    <text evidence="1">Belongs to the band 7/mec-2 family.</text>
</comment>
<dbReference type="EMBL" id="CP012526">
    <property type="protein sequence ID" value="ALC45778.1"/>
    <property type="molecule type" value="Genomic_DNA"/>
</dbReference>
<name>A0A0M4EDC4_DROBS</name>
<dbReference type="OMA" id="DRATEKW"/>
<dbReference type="GO" id="GO:0009898">
    <property type="term" value="C:cytoplasmic side of plasma membrane"/>
    <property type="evidence" value="ECO:0007669"/>
    <property type="project" value="UniProtKB-ARBA"/>
</dbReference>
<reference evidence="4 5" key="1">
    <citation type="submission" date="2015-08" db="EMBL/GenBank/DDBJ databases">
        <title>Ancestral chromatin configuration constrains chromatin evolution on differentiating sex chromosomes in Drosophila.</title>
        <authorList>
            <person name="Zhou Q."/>
            <person name="Bachtrog D."/>
        </authorList>
    </citation>
    <scope>NUCLEOTIDE SEQUENCE [LARGE SCALE GENOMIC DNA]</scope>
    <source>
        <tissue evidence="4">Whole larvae</tissue>
    </source>
</reference>
<dbReference type="Gene3D" id="6.10.250.2090">
    <property type="match status" value="1"/>
</dbReference>
<keyword evidence="2" id="KW-1133">Transmembrane helix</keyword>
<protein>
    <submittedName>
        <fullName evidence="4">CG14644</fullName>
    </submittedName>
</protein>
<evidence type="ECO:0000256" key="1">
    <source>
        <dbReference type="ARBA" id="ARBA00008164"/>
    </source>
</evidence>